<organism evidence="2 3">
    <name type="scientific">Gossypium tomentosum</name>
    <name type="common">Hawaiian cotton</name>
    <name type="synonym">Gossypium sandvicense</name>
    <dbReference type="NCBI Taxonomy" id="34277"/>
    <lineage>
        <taxon>Eukaryota</taxon>
        <taxon>Viridiplantae</taxon>
        <taxon>Streptophyta</taxon>
        <taxon>Embryophyta</taxon>
        <taxon>Tracheophyta</taxon>
        <taxon>Spermatophyta</taxon>
        <taxon>Magnoliopsida</taxon>
        <taxon>eudicotyledons</taxon>
        <taxon>Gunneridae</taxon>
        <taxon>Pentapetalae</taxon>
        <taxon>rosids</taxon>
        <taxon>malvids</taxon>
        <taxon>Malvales</taxon>
        <taxon>Malvaceae</taxon>
        <taxon>Malvoideae</taxon>
        <taxon>Gossypium</taxon>
    </lineage>
</organism>
<keyword evidence="1" id="KW-0472">Membrane</keyword>
<dbReference type="EMBL" id="CM017630">
    <property type="protein sequence ID" value="TYH57428.1"/>
    <property type="molecule type" value="Genomic_DNA"/>
</dbReference>
<dbReference type="AlphaFoldDB" id="A0A5D2JRI4"/>
<keyword evidence="3" id="KW-1185">Reference proteome</keyword>
<feature type="transmembrane region" description="Helical" evidence="1">
    <location>
        <begin position="28"/>
        <end position="45"/>
    </location>
</feature>
<sequence>MWGGESHQPPFVLNFILSSNTLCLEPPFSPSSLLLVTTTILLLLHRHPSTIIATTFAHHHRKQPHFFLFSSLPLILLVPFSFFPYFILCINLLFLLLFHQVFVGLLLPPLSCHCASTGFDDLSIFLLFLKLFHLF</sequence>
<keyword evidence="1" id="KW-1133">Transmembrane helix</keyword>
<gene>
    <name evidence="2" type="ORF">ES332_D08G088600v1</name>
</gene>
<evidence type="ECO:0000313" key="3">
    <source>
        <dbReference type="Proteomes" id="UP000322667"/>
    </source>
</evidence>
<reference evidence="2 3" key="1">
    <citation type="submission" date="2019-07" db="EMBL/GenBank/DDBJ databases">
        <title>WGS assembly of Gossypium tomentosum.</title>
        <authorList>
            <person name="Chen Z.J."/>
            <person name="Sreedasyam A."/>
            <person name="Ando A."/>
            <person name="Song Q."/>
            <person name="De L."/>
            <person name="Hulse-Kemp A."/>
            <person name="Ding M."/>
            <person name="Ye W."/>
            <person name="Kirkbride R."/>
            <person name="Jenkins J."/>
            <person name="Plott C."/>
            <person name="Lovell J."/>
            <person name="Lin Y.-M."/>
            <person name="Vaughn R."/>
            <person name="Liu B."/>
            <person name="Li W."/>
            <person name="Simpson S."/>
            <person name="Scheffler B."/>
            <person name="Saski C."/>
            <person name="Grover C."/>
            <person name="Hu G."/>
            <person name="Conover J."/>
            <person name="Carlson J."/>
            <person name="Shu S."/>
            <person name="Boston L."/>
            <person name="Williams M."/>
            <person name="Peterson D."/>
            <person name="Mcgee K."/>
            <person name="Jones D."/>
            <person name="Wendel J."/>
            <person name="Stelly D."/>
            <person name="Grimwood J."/>
            <person name="Schmutz J."/>
        </authorList>
    </citation>
    <scope>NUCLEOTIDE SEQUENCE [LARGE SCALE GENOMIC DNA]</scope>
    <source>
        <strain evidence="2">7179.01</strain>
    </source>
</reference>
<evidence type="ECO:0000256" key="1">
    <source>
        <dbReference type="SAM" id="Phobius"/>
    </source>
</evidence>
<dbReference type="Proteomes" id="UP000322667">
    <property type="component" value="Chromosome D08"/>
</dbReference>
<accession>A0A5D2JRI4</accession>
<keyword evidence="1" id="KW-0812">Transmembrane</keyword>
<evidence type="ECO:0000313" key="2">
    <source>
        <dbReference type="EMBL" id="TYH57428.1"/>
    </source>
</evidence>
<name>A0A5D2JRI4_GOSTO</name>
<protein>
    <submittedName>
        <fullName evidence="2">Uncharacterized protein</fullName>
    </submittedName>
</protein>
<proteinExistence type="predicted"/>
<feature type="transmembrane region" description="Helical" evidence="1">
    <location>
        <begin position="66"/>
        <end position="99"/>
    </location>
</feature>